<dbReference type="GO" id="GO:0004521">
    <property type="term" value="F:RNA endonuclease activity"/>
    <property type="evidence" value="ECO:0007669"/>
    <property type="project" value="TreeGrafter"/>
</dbReference>
<feature type="compositionally biased region" description="Acidic residues" evidence="1">
    <location>
        <begin position="253"/>
        <end position="267"/>
    </location>
</feature>
<dbReference type="Proteomes" id="UP001432027">
    <property type="component" value="Unassembled WGS sequence"/>
</dbReference>
<proteinExistence type="predicted"/>
<feature type="non-terminal residue" evidence="3">
    <location>
        <position position="1"/>
    </location>
</feature>
<dbReference type="InterPro" id="IPR051101">
    <property type="entry name" value="ZC3H12/N4BP1_RNase_Reg"/>
</dbReference>
<dbReference type="GO" id="GO:0036464">
    <property type="term" value="C:cytoplasmic ribonucleoprotein granule"/>
    <property type="evidence" value="ECO:0007669"/>
    <property type="project" value="TreeGrafter"/>
</dbReference>
<dbReference type="PANTHER" id="PTHR12876:SF37">
    <property type="entry name" value="ENDORIBONUCLEASE REGE-1-RELATED"/>
    <property type="match status" value="1"/>
</dbReference>
<sequence length="340" mass="38672">EAVTPPDRVPRLLVIDACNIARSSCGPKRESVNCAGLLNVIRWLTVRDFEVNAFLPIIYKNKHNANVAHVFILNKLHELGIVSFTPARTARCERPALVNYDDLYVAQMAERHGGCILSGDRFNDILVNEQYKELHPVLRDRLNLRFIPTPFDMVEVGCDRLYKKEPTFIVDRGGEDDVVQRLYAAKSSPCYKKCLQRRRVFTEPVRLRLLHSLDELFYELAEREAIRPITVRIEEPPPSPSCPQSVQSPFMEESIEDQEEETEEESDSTLPSSDLSLDLSFLDSILSPVRTVSESSAGTPPSSFSQWHLPPLEELDFETMAEFLDSATLLELWLSPIVSR</sequence>
<gene>
    <name evidence="3" type="ORF">PENTCL1PPCAC_23191</name>
</gene>
<protein>
    <recommendedName>
        <fullName evidence="2">RNase NYN domain-containing protein</fullName>
    </recommendedName>
</protein>
<evidence type="ECO:0000313" key="3">
    <source>
        <dbReference type="EMBL" id="GMT01017.1"/>
    </source>
</evidence>
<evidence type="ECO:0000256" key="1">
    <source>
        <dbReference type="SAM" id="MobiDB-lite"/>
    </source>
</evidence>
<dbReference type="InterPro" id="IPR021869">
    <property type="entry name" value="RNase_Zc3h12_NYN"/>
</dbReference>
<name>A0AAV5U3S4_9BILA</name>
<reference evidence="3" key="1">
    <citation type="submission" date="2023-10" db="EMBL/GenBank/DDBJ databases">
        <title>Genome assembly of Pristionchus species.</title>
        <authorList>
            <person name="Yoshida K."/>
            <person name="Sommer R.J."/>
        </authorList>
    </citation>
    <scope>NUCLEOTIDE SEQUENCE</scope>
    <source>
        <strain evidence="3">RS0144</strain>
    </source>
</reference>
<keyword evidence="4" id="KW-1185">Reference proteome</keyword>
<accession>A0AAV5U3S4</accession>
<feature type="domain" description="RNase NYN" evidence="2">
    <location>
        <begin position="11"/>
        <end position="141"/>
    </location>
</feature>
<evidence type="ECO:0000259" key="2">
    <source>
        <dbReference type="Pfam" id="PF11977"/>
    </source>
</evidence>
<dbReference type="AlphaFoldDB" id="A0AAV5U3S4"/>
<dbReference type="GO" id="GO:0005634">
    <property type="term" value="C:nucleus"/>
    <property type="evidence" value="ECO:0007669"/>
    <property type="project" value="TreeGrafter"/>
</dbReference>
<organism evidence="3 4">
    <name type="scientific">Pristionchus entomophagus</name>
    <dbReference type="NCBI Taxonomy" id="358040"/>
    <lineage>
        <taxon>Eukaryota</taxon>
        <taxon>Metazoa</taxon>
        <taxon>Ecdysozoa</taxon>
        <taxon>Nematoda</taxon>
        <taxon>Chromadorea</taxon>
        <taxon>Rhabditida</taxon>
        <taxon>Rhabditina</taxon>
        <taxon>Diplogasteromorpha</taxon>
        <taxon>Diplogasteroidea</taxon>
        <taxon>Neodiplogasteridae</taxon>
        <taxon>Pristionchus</taxon>
    </lineage>
</organism>
<evidence type="ECO:0000313" key="4">
    <source>
        <dbReference type="Proteomes" id="UP001432027"/>
    </source>
</evidence>
<dbReference type="Gene3D" id="3.40.50.11980">
    <property type="match status" value="1"/>
</dbReference>
<dbReference type="EMBL" id="BTSX01000005">
    <property type="protein sequence ID" value="GMT01017.1"/>
    <property type="molecule type" value="Genomic_DNA"/>
</dbReference>
<comment type="caution">
    <text evidence="3">The sequence shown here is derived from an EMBL/GenBank/DDBJ whole genome shotgun (WGS) entry which is preliminary data.</text>
</comment>
<dbReference type="GO" id="GO:0003729">
    <property type="term" value="F:mRNA binding"/>
    <property type="evidence" value="ECO:0007669"/>
    <property type="project" value="TreeGrafter"/>
</dbReference>
<feature type="region of interest" description="Disordered" evidence="1">
    <location>
        <begin position="231"/>
        <end position="275"/>
    </location>
</feature>
<dbReference type="PANTHER" id="PTHR12876">
    <property type="entry name" value="N4BP1-RELATED"/>
    <property type="match status" value="1"/>
</dbReference>
<dbReference type="Pfam" id="PF11977">
    <property type="entry name" value="RNase_Zc3h12a"/>
    <property type="match status" value="1"/>
</dbReference>